<name>A0A4U9D445_RAOTE</name>
<dbReference type="EMBL" id="CABDVU010000001">
    <property type="protein sequence ID" value="VTN13219.1"/>
    <property type="molecule type" value="Genomic_DNA"/>
</dbReference>
<dbReference type="Gene3D" id="1.20.1580.10">
    <property type="entry name" value="ABC transporter ATPase like domain"/>
    <property type="match status" value="1"/>
</dbReference>
<dbReference type="InterPro" id="IPR027417">
    <property type="entry name" value="P-loop_NTPase"/>
</dbReference>
<keyword evidence="3" id="KW-0677">Repeat</keyword>
<dbReference type="Gene3D" id="3.40.50.300">
    <property type="entry name" value="P-loop containing nucleotide triphosphate hydrolases"/>
    <property type="match status" value="1"/>
</dbReference>
<protein>
    <recommendedName>
        <fullName evidence="12">UvrABC system protein A</fullName>
    </recommendedName>
    <alternativeName>
        <fullName evidence="13">Excinuclease ABC subunit A</fullName>
    </alternativeName>
</protein>
<keyword evidence="2" id="KW-0963">Cytoplasm</keyword>
<dbReference type="Proteomes" id="UP000339249">
    <property type="component" value="Unassembled WGS sequence"/>
</dbReference>
<evidence type="ECO:0000256" key="12">
    <source>
        <dbReference type="ARBA" id="ARBA00039316"/>
    </source>
</evidence>
<dbReference type="PANTHER" id="PTHR43152:SF3">
    <property type="entry name" value="UVRABC SYSTEM PROTEIN A"/>
    <property type="match status" value="1"/>
</dbReference>
<organism evidence="14 15">
    <name type="scientific">Raoultella terrigena</name>
    <name type="common">Klebsiella terrigena</name>
    <dbReference type="NCBI Taxonomy" id="577"/>
    <lineage>
        <taxon>Bacteria</taxon>
        <taxon>Pseudomonadati</taxon>
        <taxon>Pseudomonadota</taxon>
        <taxon>Gammaproteobacteria</taxon>
        <taxon>Enterobacterales</taxon>
        <taxon>Enterobacteriaceae</taxon>
        <taxon>Klebsiella/Raoultella group</taxon>
        <taxon>Raoultella</taxon>
    </lineage>
</organism>
<evidence type="ECO:0000256" key="2">
    <source>
        <dbReference type="ARBA" id="ARBA00022490"/>
    </source>
</evidence>
<evidence type="ECO:0000256" key="9">
    <source>
        <dbReference type="ARBA" id="ARBA00023125"/>
    </source>
</evidence>
<evidence type="ECO:0000256" key="13">
    <source>
        <dbReference type="ARBA" id="ARBA00042156"/>
    </source>
</evidence>
<evidence type="ECO:0000256" key="1">
    <source>
        <dbReference type="ARBA" id="ARBA00004496"/>
    </source>
</evidence>
<dbReference type="GO" id="GO:0006281">
    <property type="term" value="P:DNA repair"/>
    <property type="evidence" value="ECO:0007669"/>
    <property type="project" value="UniProtKB-KW"/>
</dbReference>
<accession>A0A4U9D445</accession>
<gene>
    <name evidence="14" type="primary">uvrA_2</name>
    <name evidence="14" type="ORF">NCTC9185_05247</name>
</gene>
<dbReference type="GO" id="GO:0005524">
    <property type="term" value="F:ATP binding"/>
    <property type="evidence" value="ECO:0007669"/>
    <property type="project" value="UniProtKB-KW"/>
</dbReference>
<evidence type="ECO:0000256" key="8">
    <source>
        <dbReference type="ARBA" id="ARBA00022881"/>
    </source>
</evidence>
<keyword evidence="8" id="KW-0267">Excision nuclease</keyword>
<evidence type="ECO:0000256" key="10">
    <source>
        <dbReference type="ARBA" id="ARBA00023204"/>
    </source>
</evidence>
<dbReference type="AlphaFoldDB" id="A0A4U9D445"/>
<keyword evidence="10" id="KW-0234">DNA repair</keyword>
<keyword evidence="6" id="KW-0228">DNA excision</keyword>
<sequence>MQGLEHFDKVIDIDQSPIGRTPRSNPATYTGVFTPVRELFAGVPESRSRGYTPGRFSFNVRGGRCEGLPGRWRYQGRDALPAGYLRAV</sequence>
<keyword evidence="5" id="KW-0227">DNA damage</keyword>
<dbReference type="GO" id="GO:0004518">
    <property type="term" value="F:nuclease activity"/>
    <property type="evidence" value="ECO:0007669"/>
    <property type="project" value="UniProtKB-KW"/>
</dbReference>
<evidence type="ECO:0000313" key="14">
    <source>
        <dbReference type="EMBL" id="VTN13219.1"/>
    </source>
</evidence>
<reference evidence="14 15" key="1">
    <citation type="submission" date="2019-04" db="EMBL/GenBank/DDBJ databases">
        <authorList>
            <consortium name="Pathogen Informatics"/>
        </authorList>
    </citation>
    <scope>NUCLEOTIDE SEQUENCE [LARGE SCALE GENOMIC DNA]</scope>
    <source>
        <strain evidence="14 15">NCTC9185</strain>
    </source>
</reference>
<keyword evidence="9" id="KW-0238">DNA-binding</keyword>
<evidence type="ECO:0000256" key="6">
    <source>
        <dbReference type="ARBA" id="ARBA00022769"/>
    </source>
</evidence>
<comment type="similarity">
    <text evidence="11">Belongs to the ABC transporter superfamily. UvrA family.</text>
</comment>
<dbReference type="GO" id="GO:0005737">
    <property type="term" value="C:cytoplasm"/>
    <property type="evidence" value="ECO:0007669"/>
    <property type="project" value="UniProtKB-SubCell"/>
</dbReference>
<evidence type="ECO:0000256" key="11">
    <source>
        <dbReference type="ARBA" id="ARBA00038000"/>
    </source>
</evidence>
<keyword evidence="7" id="KW-0067">ATP-binding</keyword>
<evidence type="ECO:0000256" key="7">
    <source>
        <dbReference type="ARBA" id="ARBA00022840"/>
    </source>
</evidence>
<dbReference type="PANTHER" id="PTHR43152">
    <property type="entry name" value="UVRABC SYSTEM PROTEIN A"/>
    <property type="match status" value="1"/>
</dbReference>
<evidence type="ECO:0000256" key="5">
    <source>
        <dbReference type="ARBA" id="ARBA00022763"/>
    </source>
</evidence>
<comment type="subcellular location">
    <subcellularLocation>
        <location evidence="1">Cytoplasm</location>
    </subcellularLocation>
</comment>
<evidence type="ECO:0000256" key="3">
    <source>
        <dbReference type="ARBA" id="ARBA00022737"/>
    </source>
</evidence>
<evidence type="ECO:0000313" key="15">
    <source>
        <dbReference type="Proteomes" id="UP000339249"/>
    </source>
</evidence>
<evidence type="ECO:0000256" key="4">
    <source>
        <dbReference type="ARBA" id="ARBA00022741"/>
    </source>
</evidence>
<keyword evidence="4" id="KW-0547">Nucleotide-binding</keyword>
<proteinExistence type="inferred from homology"/>
<dbReference type="GO" id="GO:0003677">
    <property type="term" value="F:DNA binding"/>
    <property type="evidence" value="ECO:0007669"/>
    <property type="project" value="UniProtKB-KW"/>
</dbReference>